<proteinExistence type="inferred from homology"/>
<dbReference type="Proteomes" id="UP000249135">
    <property type="component" value="Unassembled WGS sequence"/>
</dbReference>
<gene>
    <name evidence="2" type="ORF">DI563_05295</name>
</gene>
<name>A0A2W5QIV7_VARPD</name>
<dbReference type="Pfam" id="PF03230">
    <property type="entry name" value="Antirestrict"/>
    <property type="match status" value="1"/>
</dbReference>
<sequence>MPETTQAESLVPVARLVSDAERMDFLPFYFGPRLMALGEHEVYCWMGELCKDYRGGFWNFYEVSNGGFYMAPATAQRFQVAVEGNGFEGELSADAAGIVATLFTLSHLCFAEGAKGDGGAALVDSFHALRDFVSTHPEAALILRAID</sequence>
<comment type="similarity">
    <text evidence="1">Belongs to the antirestriction protein family.</text>
</comment>
<reference evidence="2 3" key="1">
    <citation type="submission" date="2017-08" db="EMBL/GenBank/DDBJ databases">
        <title>Infants hospitalized years apart are colonized by the same room-sourced microbial strains.</title>
        <authorList>
            <person name="Brooks B."/>
            <person name="Olm M.R."/>
            <person name="Firek B.A."/>
            <person name="Baker R."/>
            <person name="Thomas B.C."/>
            <person name="Morowitz M.J."/>
            <person name="Banfield J.F."/>
        </authorList>
    </citation>
    <scope>NUCLEOTIDE SEQUENCE [LARGE SCALE GENOMIC DNA]</scope>
    <source>
        <strain evidence="2">S2_005_003_R2_41</strain>
    </source>
</reference>
<protein>
    <submittedName>
        <fullName evidence="2">Antirestriction protein</fullName>
    </submittedName>
</protein>
<organism evidence="2 3">
    <name type="scientific">Variovorax paradoxus</name>
    <dbReference type="NCBI Taxonomy" id="34073"/>
    <lineage>
        <taxon>Bacteria</taxon>
        <taxon>Pseudomonadati</taxon>
        <taxon>Pseudomonadota</taxon>
        <taxon>Betaproteobacteria</taxon>
        <taxon>Burkholderiales</taxon>
        <taxon>Comamonadaceae</taxon>
        <taxon>Variovorax</taxon>
    </lineage>
</organism>
<evidence type="ECO:0000313" key="3">
    <source>
        <dbReference type="Proteomes" id="UP000249135"/>
    </source>
</evidence>
<dbReference type="Gene3D" id="3.30.70.3580">
    <property type="entry name" value="Antirestriction protein"/>
    <property type="match status" value="1"/>
</dbReference>
<dbReference type="InterPro" id="IPR042297">
    <property type="entry name" value="Antirestriction_sf"/>
</dbReference>
<evidence type="ECO:0000256" key="1">
    <source>
        <dbReference type="ARBA" id="ARBA00008618"/>
    </source>
</evidence>
<evidence type="ECO:0000313" key="2">
    <source>
        <dbReference type="EMBL" id="PZQ76994.1"/>
    </source>
</evidence>
<comment type="caution">
    <text evidence="2">The sequence shown here is derived from an EMBL/GenBank/DDBJ whole genome shotgun (WGS) entry which is preliminary data.</text>
</comment>
<dbReference type="AlphaFoldDB" id="A0A2W5QIV7"/>
<dbReference type="EMBL" id="QFPP01000034">
    <property type="protein sequence ID" value="PZQ76994.1"/>
    <property type="molecule type" value="Genomic_DNA"/>
</dbReference>
<dbReference type="InterPro" id="IPR004914">
    <property type="entry name" value="Antirestrict"/>
</dbReference>
<accession>A0A2W5QIV7</accession>